<evidence type="ECO:0000256" key="5">
    <source>
        <dbReference type="ARBA" id="ARBA00022989"/>
    </source>
</evidence>
<name>G0EES1_PYRF1</name>
<dbReference type="PANTHER" id="PTHR33406:SF6">
    <property type="entry name" value="MEMBRANE PROTEIN YDGH-RELATED"/>
    <property type="match status" value="1"/>
</dbReference>
<gene>
    <name evidence="9" type="ordered locus">Pyrfu_1025</name>
</gene>
<dbReference type="InterPro" id="IPR000731">
    <property type="entry name" value="SSD"/>
</dbReference>
<evidence type="ECO:0000256" key="7">
    <source>
        <dbReference type="SAM" id="Phobius"/>
    </source>
</evidence>
<feature type="transmembrane region" description="Helical" evidence="7">
    <location>
        <begin position="1371"/>
        <end position="1397"/>
    </location>
</feature>
<dbReference type="KEGG" id="pfm:Pyrfu_1025"/>
<dbReference type="InterPro" id="IPR004869">
    <property type="entry name" value="MMPL_dom"/>
</dbReference>
<keyword evidence="4 7" id="KW-0812">Transmembrane</keyword>
<dbReference type="EMBL" id="CP002838">
    <property type="protein sequence ID" value="AEM38893.1"/>
    <property type="molecule type" value="Genomic_DNA"/>
</dbReference>
<dbReference type="HOGENOM" id="CLU_257659_0_0_2"/>
<dbReference type="RefSeq" id="WP_014026570.1">
    <property type="nucleotide sequence ID" value="NC_015931.1"/>
</dbReference>
<evidence type="ECO:0000313" key="10">
    <source>
        <dbReference type="Proteomes" id="UP000001037"/>
    </source>
</evidence>
<feature type="transmembrane region" description="Helical" evidence="7">
    <location>
        <begin position="975"/>
        <end position="1000"/>
    </location>
</feature>
<keyword evidence="5 7" id="KW-1133">Transmembrane helix</keyword>
<dbReference type="GO" id="GO:0005886">
    <property type="term" value="C:plasma membrane"/>
    <property type="evidence" value="ECO:0007669"/>
    <property type="project" value="UniProtKB-SubCell"/>
</dbReference>
<feature type="transmembrane region" description="Helical" evidence="7">
    <location>
        <begin position="1236"/>
        <end position="1259"/>
    </location>
</feature>
<keyword evidence="10" id="KW-1185">Reference proteome</keyword>
<dbReference type="eggNOG" id="arCOG00368">
    <property type="taxonomic scope" value="Archaea"/>
</dbReference>
<evidence type="ECO:0000256" key="1">
    <source>
        <dbReference type="ARBA" id="ARBA00004651"/>
    </source>
</evidence>
<evidence type="ECO:0000256" key="6">
    <source>
        <dbReference type="ARBA" id="ARBA00023136"/>
    </source>
</evidence>
<feature type="transmembrane region" description="Helical" evidence="7">
    <location>
        <begin position="1266"/>
        <end position="1288"/>
    </location>
</feature>
<dbReference type="GeneID" id="11139501"/>
<dbReference type="InterPro" id="IPR016024">
    <property type="entry name" value="ARM-type_fold"/>
</dbReference>
<evidence type="ECO:0000313" key="9">
    <source>
        <dbReference type="EMBL" id="AEM38893.1"/>
    </source>
</evidence>
<dbReference type="Pfam" id="PF03176">
    <property type="entry name" value="MMPL"/>
    <property type="match status" value="2"/>
</dbReference>
<dbReference type="PROSITE" id="PS50156">
    <property type="entry name" value="SSD"/>
    <property type="match status" value="1"/>
</dbReference>
<dbReference type="Gene3D" id="1.20.1640.10">
    <property type="entry name" value="Multidrug efflux transporter AcrB transmembrane domain"/>
    <property type="match status" value="2"/>
</dbReference>
<dbReference type="STRING" id="694429.Pyrfu_1025"/>
<organism evidence="9 10">
    <name type="scientific">Pyrolobus fumarii (strain DSM 11204 / 1A)</name>
    <dbReference type="NCBI Taxonomy" id="694429"/>
    <lineage>
        <taxon>Archaea</taxon>
        <taxon>Thermoproteota</taxon>
        <taxon>Thermoprotei</taxon>
        <taxon>Desulfurococcales</taxon>
        <taxon>Pyrodictiaceae</taxon>
        <taxon>Pyrolobus</taxon>
    </lineage>
</organism>
<feature type="transmembrane region" description="Helical" evidence="7">
    <location>
        <begin position="910"/>
        <end position="928"/>
    </location>
</feature>
<feature type="transmembrane region" description="Helical" evidence="7">
    <location>
        <begin position="1294"/>
        <end position="1316"/>
    </location>
</feature>
<feature type="transmembrane region" description="Helical" evidence="7">
    <location>
        <begin position="12"/>
        <end position="30"/>
    </location>
</feature>
<evidence type="ECO:0000259" key="8">
    <source>
        <dbReference type="PROSITE" id="PS50156"/>
    </source>
</evidence>
<feature type="transmembrane region" description="Helical" evidence="7">
    <location>
        <begin position="1068"/>
        <end position="1087"/>
    </location>
</feature>
<evidence type="ECO:0000256" key="3">
    <source>
        <dbReference type="ARBA" id="ARBA00022475"/>
    </source>
</evidence>
<proteinExistence type="inferred from homology"/>
<keyword evidence="6 7" id="KW-0472">Membrane</keyword>
<comment type="similarity">
    <text evidence="2">Belongs to the resistance-nodulation-cell division (RND) (TC 2.A.6) family. MmpL subfamily.</text>
</comment>
<dbReference type="InParanoid" id="G0EES1"/>
<sequence>MSVAGFIARHPLLVISVWLLVALLATPLFMELNTVVKSIQYSLPPGSEAEQAEKLLTSIKSGGAHPAIIIVENVDLSDNATLVKLVRWGRVFNESFEEKKLGSNLVSVPVMLASINESIYQRLLEGIEKGSEGASEAYRALLQLNESYTIAYRNLTTMIEQLNEAVKGVVKADRGYSEAYHGLLMLTNASVAVAQGLVELDKRVVNATEQLLLVASKLNETASKLALLDKEASQLAANLTETAALLRSMLGNESIVSRIMEGVAFTWWQVSRTYEYMEAFNGNYTMYVAYTNLTLIDPRLAPLPSSEAKLVWLSVRNLTLQGIDPDRASLQVAEKLVAEQLATRDARLAKLLPLFTQVYWKMLEAEKQRLNVTSLASLYSLDPRQAPYTQLQVLSIARSAGGNATLYITSHADELVSTLLSEQMKRMGIDEETAVQLSQAAVEGRIPAYLAAKAVVELASRTYPEVSTVADLLIEAISRYDPGLEASLATNRTLAVRAASEMLVKLGVPRNIVELVAPLVEKNITSREAYATAAYRLIKEMLVRVKPEAVQLLPLVEKYDPLAEGRLVSDRATLKAAVMEALSRVAGERLAQLPRELVEWIVSRVVEGNQPSPEELREKAISLVESMLAEMVGKEKARLIVEILEKYDPEADATLARNTTLAVQALVEAFEGQEASIPVNKTVVIELVEHPEQLNETFCRLFREEALKRVPSEAKTLAERAINTLCEKGRLTDSDVWLLVREAIEENIGRISANFTGVSLPEWLKPQLVNAILAVARNETRPEVEAARLSTLILLRDVTPKVMSEAKGLLVARDLKGFIVMFEPSGNVSDERVEKILEAEKLVKETLSRFVSGFNVRMTSSDLVMKEVREYALEDIEKTSKISEAATFLVLLLILESLFAVAMPYLGIGLGIVLGGALVFLAARYGLIDVTNEAQTLMITTALGLGADYAGYLVHRFREEYAIVGDARRAVERALSTAGPAIVASAFTVIIGFASLLLGWDIAFLRSLGETIPITVAATALASLTLVPALLALLGGRSWFWWPRRPSIERHVGRESRLMKSLLRHHRVVLAVLVAVFLVAGYFYVNFHGSHDMKLMLPENADAVKAFDTLKREYMPGLTDPIFVTLKLPKSFHESIEMQTLVENLAKRIERVEGVGIVVAPNATSGETSSLVSSDGKIVALQVILSADPYSWDGEKTIREVHRIVHEYAETHGIEAYVGGAPFAVMEMDEILHERFYYRILPAASILMVAAFTGIFGALPVSIAALLVIIGAAMTGIMASVALFQWLLGKPILWFLHIVTMVAVLGVGMDYNSFFLARALEECRKTNCDVEKALPRAAGAVSLFVVGLALVVSSAYLSLMASSNVGMREMGFTLGLTVMLAGIMAAYLFTPLVIAVLRHRAWWPRGMKRKVVH</sequence>
<feature type="transmembrane region" description="Helical" evidence="7">
    <location>
        <begin position="1337"/>
        <end position="1359"/>
    </location>
</feature>
<dbReference type="SUPFAM" id="SSF48371">
    <property type="entry name" value="ARM repeat"/>
    <property type="match status" value="1"/>
</dbReference>
<dbReference type="PANTHER" id="PTHR33406">
    <property type="entry name" value="MEMBRANE PROTEIN MJ1562-RELATED"/>
    <property type="match status" value="1"/>
</dbReference>
<protein>
    <submittedName>
        <fullName evidence="9">RND superfamily exporter</fullName>
    </submittedName>
</protein>
<dbReference type="OrthoDB" id="42357at2157"/>
<feature type="transmembrane region" description="Helical" evidence="7">
    <location>
        <begin position="1012"/>
        <end position="1035"/>
    </location>
</feature>
<dbReference type="eggNOG" id="arCOG02175">
    <property type="taxonomic scope" value="Archaea"/>
</dbReference>
<evidence type="ECO:0000256" key="4">
    <source>
        <dbReference type="ARBA" id="ARBA00022692"/>
    </source>
</evidence>
<evidence type="ECO:0000256" key="2">
    <source>
        <dbReference type="ARBA" id="ARBA00010157"/>
    </source>
</evidence>
<feature type="domain" description="SSD" evidence="8">
    <location>
        <begin position="942"/>
        <end position="1033"/>
    </location>
</feature>
<accession>G0EES1</accession>
<comment type="subcellular location">
    <subcellularLocation>
        <location evidence="1">Cell membrane</location>
        <topology evidence="1">Multi-pass membrane protein</topology>
    </subcellularLocation>
</comment>
<keyword evidence="3" id="KW-1003">Cell membrane</keyword>
<dbReference type="SUPFAM" id="SSF82866">
    <property type="entry name" value="Multidrug efflux transporter AcrB transmembrane domain"/>
    <property type="match status" value="2"/>
</dbReference>
<dbReference type="Proteomes" id="UP000001037">
    <property type="component" value="Chromosome"/>
</dbReference>
<reference evidence="9 10" key="1">
    <citation type="journal article" date="2011" name="Stand. Genomic Sci.">
        <title>Complete genome sequence of the hyperthermophilic chemolithoautotroph Pyrolobus fumarii type strain (1A).</title>
        <authorList>
            <person name="Anderson I."/>
            <person name="Goker M."/>
            <person name="Nolan M."/>
            <person name="Lucas S."/>
            <person name="Hammon N."/>
            <person name="Deshpande S."/>
            <person name="Cheng J.F."/>
            <person name="Tapia R."/>
            <person name="Han C."/>
            <person name="Goodwin L."/>
            <person name="Pitluck S."/>
            <person name="Huntemann M."/>
            <person name="Liolios K."/>
            <person name="Ivanova N."/>
            <person name="Pagani I."/>
            <person name="Mavromatis K."/>
            <person name="Ovchinikova G."/>
            <person name="Pati A."/>
            <person name="Chen A."/>
            <person name="Palaniappan K."/>
            <person name="Land M."/>
            <person name="Hauser L."/>
            <person name="Brambilla E.M."/>
            <person name="Huber H."/>
            <person name="Yasawong M."/>
            <person name="Rohde M."/>
            <person name="Spring S."/>
            <person name="Abt B."/>
            <person name="Sikorski J."/>
            <person name="Wirth R."/>
            <person name="Detter J.C."/>
            <person name="Woyke T."/>
            <person name="Bristow J."/>
            <person name="Eisen J.A."/>
            <person name="Markowitz V."/>
            <person name="Hugenholtz P."/>
            <person name="Kyrpides N.C."/>
            <person name="Klenk H.P."/>
            <person name="Lapidus A."/>
        </authorList>
    </citation>
    <scope>NUCLEOTIDE SEQUENCE [LARGE SCALE GENOMIC DNA]</scope>
    <source>
        <strain evidence="10">DSM 11204 / 1A</strain>
    </source>
</reference>
<dbReference type="InterPro" id="IPR050545">
    <property type="entry name" value="Mycobact_MmpL"/>
</dbReference>